<proteinExistence type="predicted"/>
<keyword evidence="2" id="KW-1185">Reference proteome</keyword>
<protein>
    <submittedName>
        <fullName evidence="1">Uncharacterized protein</fullName>
    </submittedName>
</protein>
<evidence type="ECO:0000313" key="1">
    <source>
        <dbReference type="EMBL" id="CAE8634959.1"/>
    </source>
</evidence>
<evidence type="ECO:0000313" key="2">
    <source>
        <dbReference type="Proteomes" id="UP000654075"/>
    </source>
</evidence>
<sequence length="462" mass="50764">MSAARAFDAAFRQSLPCRAFLLRGLNFREDSDYFDENNWHEDILPNGKSSRFMGVSWITKLKKFQPKIGIMFLGYFPCEYEAARAFDIASLAEGGPTNFHPSTYPDVARQDTCFSDRSKLSASPGSHESPSLLQQPHCWVAKRRAAQVEQSSEAPAKALAKLAAARVSLPGANLVSQKQLWHDLFEAEGKKLESRPKSASDWNFQSGDLITLRHWPSDGLPFYNVTSKAGKSEAMKATDLVEVVLCNSDCSILARPAVSDKSISQVISQLDALMQVFAAKQASTDYWLMSSFVGNEAQSRMLINLVLFEVCKQNELSLYPEEPLPRSALVPGVADYVLRRGSEVMAVVEAKRCLSSSGHGREQEAWASLLTGAIPQTLSMLAGFQPTDDAEPALSAVQRPWGLITDARHWLLVDLPVQGPPVLQRWPGGAAALTLAGPAELDLLFGCLRQLFLRKAKSAVMC</sequence>
<dbReference type="OrthoDB" id="207175at2759"/>
<dbReference type="EMBL" id="CAJNNV010031188">
    <property type="protein sequence ID" value="CAE8634959.1"/>
    <property type="molecule type" value="Genomic_DNA"/>
</dbReference>
<organism evidence="1 2">
    <name type="scientific">Polarella glacialis</name>
    <name type="common">Dinoflagellate</name>
    <dbReference type="NCBI Taxonomy" id="89957"/>
    <lineage>
        <taxon>Eukaryota</taxon>
        <taxon>Sar</taxon>
        <taxon>Alveolata</taxon>
        <taxon>Dinophyceae</taxon>
        <taxon>Suessiales</taxon>
        <taxon>Suessiaceae</taxon>
        <taxon>Polarella</taxon>
    </lineage>
</organism>
<dbReference type="Proteomes" id="UP000654075">
    <property type="component" value="Unassembled WGS sequence"/>
</dbReference>
<name>A0A813HAU1_POLGL</name>
<gene>
    <name evidence="1" type="ORF">PGLA1383_LOCUS50568</name>
</gene>
<reference evidence="1" key="1">
    <citation type="submission" date="2021-02" db="EMBL/GenBank/DDBJ databases">
        <authorList>
            <person name="Dougan E. K."/>
            <person name="Rhodes N."/>
            <person name="Thang M."/>
            <person name="Chan C."/>
        </authorList>
    </citation>
    <scope>NUCLEOTIDE SEQUENCE</scope>
</reference>
<dbReference type="AlphaFoldDB" id="A0A813HAU1"/>
<comment type="caution">
    <text evidence="1">The sequence shown here is derived from an EMBL/GenBank/DDBJ whole genome shotgun (WGS) entry which is preliminary data.</text>
</comment>
<accession>A0A813HAU1</accession>